<feature type="chain" id="PRO_5003265791" evidence="9">
    <location>
        <begin position="27"/>
        <end position="480"/>
    </location>
</feature>
<keyword evidence="6 8" id="KW-1133">Transmembrane helix</keyword>
<dbReference type="PROSITE" id="PS50939">
    <property type="entry name" value="CYTOCHROME_B561"/>
    <property type="match status" value="1"/>
</dbReference>
<dbReference type="EMBL" id="JI170404">
    <property type="protein sequence ID" value="ADY44527.1"/>
    <property type="molecule type" value="mRNA"/>
</dbReference>
<evidence type="ECO:0000256" key="5">
    <source>
        <dbReference type="ARBA" id="ARBA00022982"/>
    </source>
</evidence>
<dbReference type="CDD" id="cd08760">
    <property type="entry name" value="Cyt_b561_FRRS1_like"/>
    <property type="match status" value="1"/>
</dbReference>
<dbReference type="InterPro" id="IPR006593">
    <property type="entry name" value="Cyt_b561/ferric_Rdtase_TM"/>
</dbReference>
<feature type="transmembrane region" description="Helical" evidence="8">
    <location>
        <begin position="453"/>
        <end position="479"/>
    </location>
</feature>
<dbReference type="Gene3D" id="1.20.120.1770">
    <property type="match status" value="1"/>
</dbReference>
<evidence type="ECO:0000256" key="3">
    <source>
        <dbReference type="ARBA" id="ARBA00022692"/>
    </source>
</evidence>
<sequence length="480" mass="52962">MRKVMRSYVTTAWIVAVLLLSRPSCAQFDASECGTKKGCLFIPVSCQHHNICRQIFSFAPENDGWVTMEIFNVVSDPSSNYIAVGFSKDDLMGEEPVTHCAFNDANIAEVHLSYNDGKSNTPLNKTEQAKEEKNVELIEASRNNGKIYCKFRQLIVGDGERFANLNDTYSILLAHGITKDPKTLAVHSLDTSSDDFPMVAAGKFNVAMFSSEPVEAIKPDEARDSMLSKKTRRFFVRIHGMVMLGAWFFFIATAIVSARYLRNFLPTKSPFGLRIWFHIHRSLNVLGVVAMLFAVLFAFIGKGWRWTGPAVGRSEFTNTSPGAVHSLIGAVSVGLAVAQPLGALLRCAPDAKARPIFNWLHRLAGAFAFALAAISVLIAAIFFHVWSDRGWAILLVVIYILIVILFLITMEVIALKKRRQAAAISFEMNSTGQLRGETVRVITRGKEDQKAQCLTITLVSIFVVLALVIAALLIILIGAS</sequence>
<evidence type="ECO:0000256" key="4">
    <source>
        <dbReference type="ARBA" id="ARBA00022729"/>
    </source>
</evidence>
<evidence type="ECO:0000256" key="2">
    <source>
        <dbReference type="ARBA" id="ARBA00022448"/>
    </source>
</evidence>
<dbReference type="PANTHER" id="PTHR23130">
    <property type="entry name" value="CYTOCHROME B561 AND DOMON DOMAIN-CONTAINING PROTEIN"/>
    <property type="match status" value="1"/>
</dbReference>
<evidence type="ECO:0000256" key="7">
    <source>
        <dbReference type="ARBA" id="ARBA00023136"/>
    </source>
</evidence>
<evidence type="ECO:0000256" key="1">
    <source>
        <dbReference type="ARBA" id="ARBA00004370"/>
    </source>
</evidence>
<evidence type="ECO:0000259" key="10">
    <source>
        <dbReference type="PROSITE" id="PS50836"/>
    </source>
</evidence>
<dbReference type="PROSITE" id="PS50836">
    <property type="entry name" value="DOMON"/>
    <property type="match status" value="1"/>
</dbReference>
<evidence type="ECO:0000256" key="6">
    <source>
        <dbReference type="ARBA" id="ARBA00022989"/>
    </source>
</evidence>
<feature type="transmembrane region" description="Helical" evidence="8">
    <location>
        <begin position="392"/>
        <end position="415"/>
    </location>
</feature>
<feature type="domain" description="Cytochrome b561" evidence="11">
    <location>
        <begin position="203"/>
        <end position="417"/>
    </location>
</feature>
<name>F1L323_ASCSU</name>
<feature type="transmembrane region" description="Helical" evidence="8">
    <location>
        <begin position="238"/>
        <end position="261"/>
    </location>
</feature>
<keyword evidence="7 8" id="KW-0472">Membrane</keyword>
<reference evidence="12" key="1">
    <citation type="journal article" date="2011" name="Genome Res.">
        <title>Deep small RNA sequencing from the nematode Ascaris reveals conservation, functional diversification, and novel developmental profiles.</title>
        <authorList>
            <person name="Wang J."/>
            <person name="Czech B."/>
            <person name="Crunk A."/>
            <person name="Wallace A."/>
            <person name="Mitreva M."/>
            <person name="Hannon G.J."/>
            <person name="Davis R.E."/>
        </authorList>
    </citation>
    <scope>NUCLEOTIDE SEQUENCE</scope>
</reference>
<evidence type="ECO:0000259" key="11">
    <source>
        <dbReference type="PROSITE" id="PS50939"/>
    </source>
</evidence>
<protein>
    <submittedName>
        <fullName evidence="12">Ferric-chelate reductase 1</fullName>
    </submittedName>
</protein>
<keyword evidence="2" id="KW-0813">Transport</keyword>
<dbReference type="GO" id="GO:0016020">
    <property type="term" value="C:membrane"/>
    <property type="evidence" value="ECO:0007669"/>
    <property type="project" value="UniProtKB-SubCell"/>
</dbReference>
<dbReference type="PANTHER" id="PTHR23130:SF171">
    <property type="entry name" value="OS01G0895300 PROTEIN"/>
    <property type="match status" value="1"/>
</dbReference>
<feature type="signal peptide" evidence="9">
    <location>
        <begin position="1"/>
        <end position="26"/>
    </location>
</feature>
<keyword evidence="3 8" id="KW-0812">Transmembrane</keyword>
<feature type="transmembrane region" description="Helical" evidence="8">
    <location>
        <begin position="282"/>
        <end position="304"/>
    </location>
</feature>
<feature type="transmembrane region" description="Helical" evidence="8">
    <location>
        <begin position="324"/>
        <end position="345"/>
    </location>
</feature>
<dbReference type="SMART" id="SM00665">
    <property type="entry name" value="B561"/>
    <property type="match status" value="1"/>
</dbReference>
<feature type="domain" description="DOMON" evidence="10">
    <location>
        <begin position="50"/>
        <end position="176"/>
    </location>
</feature>
<comment type="subcellular location">
    <subcellularLocation>
        <location evidence="1">Membrane</location>
    </subcellularLocation>
</comment>
<dbReference type="CDD" id="cd09628">
    <property type="entry name" value="DOMON_SDR_2_like"/>
    <property type="match status" value="1"/>
</dbReference>
<organism evidence="12">
    <name type="scientific">Ascaris suum</name>
    <name type="common">Pig roundworm</name>
    <name type="synonym">Ascaris lumbricoides</name>
    <dbReference type="NCBI Taxonomy" id="6253"/>
    <lineage>
        <taxon>Eukaryota</taxon>
        <taxon>Metazoa</taxon>
        <taxon>Ecdysozoa</taxon>
        <taxon>Nematoda</taxon>
        <taxon>Chromadorea</taxon>
        <taxon>Rhabditida</taxon>
        <taxon>Spirurina</taxon>
        <taxon>Ascaridomorpha</taxon>
        <taxon>Ascaridoidea</taxon>
        <taxon>Ascarididae</taxon>
        <taxon>Ascaris</taxon>
    </lineage>
</organism>
<dbReference type="AlphaFoldDB" id="F1L323"/>
<keyword evidence="5" id="KW-0249">Electron transport</keyword>
<evidence type="ECO:0000256" key="9">
    <source>
        <dbReference type="SAM" id="SignalP"/>
    </source>
</evidence>
<keyword evidence="4 9" id="KW-0732">Signal</keyword>
<evidence type="ECO:0000256" key="8">
    <source>
        <dbReference type="SAM" id="Phobius"/>
    </source>
</evidence>
<accession>F1L323</accession>
<dbReference type="Pfam" id="PF03351">
    <property type="entry name" value="DOMON"/>
    <property type="match status" value="1"/>
</dbReference>
<feature type="transmembrane region" description="Helical" evidence="8">
    <location>
        <begin position="366"/>
        <end position="386"/>
    </location>
</feature>
<dbReference type="InterPro" id="IPR005018">
    <property type="entry name" value="DOMON_domain"/>
</dbReference>
<evidence type="ECO:0000313" key="12">
    <source>
        <dbReference type="EMBL" id="ADY44527.1"/>
    </source>
</evidence>
<proteinExistence type="evidence at transcript level"/>